<dbReference type="InterPro" id="IPR029063">
    <property type="entry name" value="SAM-dependent_MTases_sf"/>
</dbReference>
<dbReference type="SUPFAM" id="SSF53335">
    <property type="entry name" value="S-adenosyl-L-methionine-dependent methyltransferases"/>
    <property type="match status" value="1"/>
</dbReference>
<evidence type="ECO:0000256" key="1">
    <source>
        <dbReference type="ARBA" id="ARBA00022603"/>
    </source>
</evidence>
<name>A0A9X3TX86_9PROT</name>
<dbReference type="InterPro" id="IPR004398">
    <property type="entry name" value="RNA_MeTrfase_RsmD"/>
</dbReference>
<dbReference type="NCBIfam" id="TIGR00095">
    <property type="entry name" value="16S rRNA (guanine(966)-N(2))-methyltransferase RsmD"/>
    <property type="match status" value="1"/>
</dbReference>
<dbReference type="Pfam" id="PF03602">
    <property type="entry name" value="Cons_hypoth95"/>
    <property type="match status" value="1"/>
</dbReference>
<sequence>MRVIAGRLRGRKLTPPADQRVRPTSDRLRETLFNMLAHGVDLEFDGALVADFFAGTGALGIEALSRGAKAAVFMDLERASLDLLQRNLQDLGLTSVTRILRGDARSLPRATAPVDCIFLDPPYGQNLIPPVIEAAQNQGWLKPGCVIVMETAVGEDLPLPGWLEILKDRNVGGSRLVIAEVGV</sequence>
<dbReference type="PANTHER" id="PTHR43542:SF1">
    <property type="entry name" value="METHYLTRANSFERASE"/>
    <property type="match status" value="1"/>
</dbReference>
<proteinExistence type="predicted"/>
<reference evidence="3" key="1">
    <citation type="submission" date="2022-08" db="EMBL/GenBank/DDBJ databases">
        <authorList>
            <person name="Vandamme P."/>
            <person name="Hettiarachchi A."/>
            <person name="Peeters C."/>
            <person name="Cnockaert M."/>
            <person name="Carlier A."/>
        </authorList>
    </citation>
    <scope>NUCLEOTIDE SEQUENCE</scope>
    <source>
        <strain evidence="3">LMG 31809</strain>
    </source>
</reference>
<comment type="caution">
    <text evidence="3">The sequence shown here is derived from an EMBL/GenBank/DDBJ whole genome shotgun (WGS) entry which is preliminary data.</text>
</comment>
<dbReference type="Gene3D" id="3.40.50.150">
    <property type="entry name" value="Vaccinia Virus protein VP39"/>
    <property type="match status" value="1"/>
</dbReference>
<organism evidence="3 4">
    <name type="scientific">Govanella unica</name>
    <dbReference type="NCBI Taxonomy" id="2975056"/>
    <lineage>
        <taxon>Bacteria</taxon>
        <taxon>Pseudomonadati</taxon>
        <taxon>Pseudomonadota</taxon>
        <taxon>Alphaproteobacteria</taxon>
        <taxon>Emcibacterales</taxon>
        <taxon>Govanellaceae</taxon>
        <taxon>Govanella</taxon>
    </lineage>
</organism>
<dbReference type="AlphaFoldDB" id="A0A9X3TX86"/>
<dbReference type="CDD" id="cd02440">
    <property type="entry name" value="AdoMet_MTases"/>
    <property type="match status" value="1"/>
</dbReference>
<accession>A0A9X3TX86</accession>
<keyword evidence="1 3" id="KW-0489">Methyltransferase</keyword>
<keyword evidence="4" id="KW-1185">Reference proteome</keyword>
<gene>
    <name evidence="3" type="primary">rsmD</name>
    <name evidence="3" type="ORF">NYP16_05080</name>
</gene>
<dbReference type="RefSeq" id="WP_274943031.1">
    <property type="nucleotide sequence ID" value="NZ_JANWOI010000002.1"/>
</dbReference>
<dbReference type="EC" id="2.1.1.171" evidence="3"/>
<protein>
    <submittedName>
        <fullName evidence="3">16S rRNA (Guanine(966)-N(2))-methyltransferase RsmD</fullName>
        <ecNumber evidence="3">2.1.1.171</ecNumber>
    </submittedName>
</protein>
<dbReference type="PIRSF" id="PIRSF004553">
    <property type="entry name" value="CHP00095"/>
    <property type="match status" value="1"/>
</dbReference>
<dbReference type="Proteomes" id="UP001141619">
    <property type="component" value="Unassembled WGS sequence"/>
</dbReference>
<dbReference type="PANTHER" id="PTHR43542">
    <property type="entry name" value="METHYLTRANSFERASE"/>
    <property type="match status" value="1"/>
</dbReference>
<dbReference type="EMBL" id="JANWOI010000002">
    <property type="protein sequence ID" value="MDA5193328.1"/>
    <property type="molecule type" value="Genomic_DNA"/>
</dbReference>
<evidence type="ECO:0000313" key="3">
    <source>
        <dbReference type="EMBL" id="MDA5193328.1"/>
    </source>
</evidence>
<dbReference type="GO" id="GO:0052913">
    <property type="term" value="F:16S rRNA (guanine(966)-N(2))-methyltransferase activity"/>
    <property type="evidence" value="ECO:0007669"/>
    <property type="project" value="UniProtKB-EC"/>
</dbReference>
<reference evidence="3" key="2">
    <citation type="journal article" date="2023" name="Syst. Appl. Microbiol.">
        <title>Govania unica gen. nov., sp. nov., a rare biosphere bacterium that represents a novel family in the class Alphaproteobacteria.</title>
        <authorList>
            <person name="Vandamme P."/>
            <person name="Peeters C."/>
            <person name="Hettiarachchi A."/>
            <person name="Cnockaert M."/>
            <person name="Carlier A."/>
        </authorList>
    </citation>
    <scope>NUCLEOTIDE SEQUENCE</scope>
    <source>
        <strain evidence="3">LMG 31809</strain>
    </source>
</reference>
<keyword evidence="2 3" id="KW-0808">Transferase</keyword>
<evidence type="ECO:0000313" key="4">
    <source>
        <dbReference type="Proteomes" id="UP001141619"/>
    </source>
</evidence>
<evidence type="ECO:0000256" key="2">
    <source>
        <dbReference type="ARBA" id="ARBA00022679"/>
    </source>
</evidence>